<reference evidence="1 2" key="1">
    <citation type="journal article" date="2006" name="Nature">
        <title>Global trends of whole-genome duplications revealed by the ciliate Paramecium tetraurelia.</title>
        <authorList>
            <consortium name="Genoscope"/>
            <person name="Aury J.-M."/>
            <person name="Jaillon O."/>
            <person name="Duret L."/>
            <person name="Noel B."/>
            <person name="Jubin C."/>
            <person name="Porcel B.M."/>
            <person name="Segurens B."/>
            <person name="Daubin V."/>
            <person name="Anthouard V."/>
            <person name="Aiach N."/>
            <person name="Arnaiz O."/>
            <person name="Billaut A."/>
            <person name="Beisson J."/>
            <person name="Blanc I."/>
            <person name="Bouhouche K."/>
            <person name="Camara F."/>
            <person name="Duharcourt S."/>
            <person name="Guigo R."/>
            <person name="Gogendeau D."/>
            <person name="Katinka M."/>
            <person name="Keller A.-M."/>
            <person name="Kissmehl R."/>
            <person name="Klotz C."/>
            <person name="Koll F."/>
            <person name="Le Moue A."/>
            <person name="Lepere C."/>
            <person name="Malinsky S."/>
            <person name="Nowacki M."/>
            <person name="Nowak J.K."/>
            <person name="Plattner H."/>
            <person name="Poulain J."/>
            <person name="Ruiz F."/>
            <person name="Serrano V."/>
            <person name="Zagulski M."/>
            <person name="Dessen P."/>
            <person name="Betermier M."/>
            <person name="Weissenbach J."/>
            <person name="Scarpelli C."/>
            <person name="Schachter V."/>
            <person name="Sperling L."/>
            <person name="Meyer E."/>
            <person name="Cohen J."/>
            <person name="Wincker P."/>
        </authorList>
    </citation>
    <scope>NUCLEOTIDE SEQUENCE [LARGE SCALE GENOMIC DNA]</scope>
    <source>
        <strain evidence="1 2">Stock d4-2</strain>
    </source>
</reference>
<organism evidence="1 2">
    <name type="scientific">Paramecium tetraurelia</name>
    <dbReference type="NCBI Taxonomy" id="5888"/>
    <lineage>
        <taxon>Eukaryota</taxon>
        <taxon>Sar</taxon>
        <taxon>Alveolata</taxon>
        <taxon>Ciliophora</taxon>
        <taxon>Intramacronucleata</taxon>
        <taxon>Oligohymenophorea</taxon>
        <taxon>Peniculida</taxon>
        <taxon>Parameciidae</taxon>
        <taxon>Paramecium</taxon>
    </lineage>
</organism>
<accession>A0ECX1</accession>
<dbReference type="EMBL" id="CT868671">
    <property type="protein sequence ID" value="CAK93138.1"/>
    <property type="molecule type" value="Genomic_DNA"/>
</dbReference>
<protein>
    <recommendedName>
        <fullName evidence="3">HMG box domain-containing protein</fullName>
    </recommendedName>
</protein>
<sequence length="175" mass="21043">MCLEEVQDDKGLEKFLKMATKYYETKYGTPQKNLREKAMTLWLDLPSFKDKMIVMEFMQRKINRIESSQTKITQFFKSHSKPSATKIQRQIDLGDDQDITGPLIGDNTPLKRDRSPYSKFYEETYWKLKLEYEFLNQKEIRQMVKKQWDSNREDNIKYMIFQLCITQKAKSFFSV</sequence>
<proteinExistence type="predicted"/>
<gene>
    <name evidence="1" type="ORF">GSPATT00004007001</name>
</gene>
<dbReference type="OrthoDB" id="285771at2759"/>
<keyword evidence="2" id="KW-1185">Reference proteome</keyword>
<dbReference type="OMA" id="KMATKYY"/>
<name>A0ECX1_PARTE</name>
<dbReference type="HOGENOM" id="CLU_1605903_0_0_1"/>
<dbReference type="InterPro" id="IPR036910">
    <property type="entry name" value="HMG_box_dom_sf"/>
</dbReference>
<dbReference type="GeneID" id="5046320"/>
<evidence type="ECO:0000313" key="2">
    <source>
        <dbReference type="Proteomes" id="UP000000600"/>
    </source>
</evidence>
<dbReference type="InParanoid" id="A0ECX1"/>
<dbReference type="RefSeq" id="XP_001460535.1">
    <property type="nucleotide sequence ID" value="XM_001460498.2"/>
</dbReference>
<dbReference type="AlphaFoldDB" id="A0ECX1"/>
<dbReference type="KEGG" id="ptm:GSPATT00004007001"/>
<dbReference type="SUPFAM" id="SSF47095">
    <property type="entry name" value="HMG-box"/>
    <property type="match status" value="1"/>
</dbReference>
<evidence type="ECO:0000313" key="1">
    <source>
        <dbReference type="EMBL" id="CAK93138.1"/>
    </source>
</evidence>
<dbReference type="Proteomes" id="UP000000600">
    <property type="component" value="Unassembled WGS sequence"/>
</dbReference>
<evidence type="ECO:0008006" key="3">
    <source>
        <dbReference type="Google" id="ProtNLM"/>
    </source>
</evidence>